<dbReference type="SUPFAM" id="SSF82153">
    <property type="entry name" value="FAS1 domain"/>
    <property type="match status" value="1"/>
</dbReference>
<dbReference type="PANTHER" id="PTHR28156">
    <property type="entry name" value="FAS1 DOMAIN-CONTAINING PROTEIN YDR262W"/>
    <property type="match status" value="1"/>
</dbReference>
<proteinExistence type="predicted"/>
<accession>A0ABP0ZKI4</accession>
<keyword evidence="5" id="KW-1185">Reference proteome</keyword>
<evidence type="ECO:0000259" key="3">
    <source>
        <dbReference type="PROSITE" id="PS50213"/>
    </source>
</evidence>
<sequence length="337" mass="38446">MKVPALISLVLLTNMVAAKNVFNLHQLQDLTKEENNEEAVADKRDAKNTFDLAALKESLQEKRDAKNVVDLSRLSDEGKAKRKNTPNLEALAQRISKVTVQKRKNVVNLNDFVKSHDFTADKRDAKNTFDVTSYFQNHPLDAKRDQQVLENDKTKQEENLYFIFNQVDCFNNLLQSILPQLKSISIFAGYIRSSQEFNTKTESVDQNMLILAPSDDAIEDKLSNLKPWEFPHSLDGIQDEKQQDEIIESNLENFLQGHIVTNFENKVDIVQDQDDKSGKVVVTVLDNGKVLQIKQDQLTEKFSIRLDGKTNAWIPVESVRQVENGFIFVINDSLVKP</sequence>
<evidence type="ECO:0000313" key="4">
    <source>
        <dbReference type="EMBL" id="CAK9438664.1"/>
    </source>
</evidence>
<evidence type="ECO:0000256" key="2">
    <source>
        <dbReference type="SAM" id="SignalP"/>
    </source>
</evidence>
<dbReference type="PANTHER" id="PTHR28156:SF1">
    <property type="entry name" value="FAS1 DOMAIN-CONTAINING PROTEIN YDR262W"/>
    <property type="match status" value="1"/>
</dbReference>
<keyword evidence="1 2" id="KW-0732">Signal</keyword>
<reference evidence="4 5" key="1">
    <citation type="submission" date="2024-03" db="EMBL/GenBank/DDBJ databases">
        <authorList>
            <person name="Brejova B."/>
        </authorList>
    </citation>
    <scope>NUCLEOTIDE SEQUENCE [LARGE SCALE GENOMIC DNA]</scope>
    <source>
        <strain evidence="4 5">CBS 14171</strain>
    </source>
</reference>
<gene>
    <name evidence="4" type="ORF">LODBEIA_P28880</name>
</gene>
<dbReference type="EMBL" id="OZ022407">
    <property type="protein sequence ID" value="CAK9438664.1"/>
    <property type="molecule type" value="Genomic_DNA"/>
</dbReference>
<organism evidence="4 5">
    <name type="scientific">Lodderomyces beijingensis</name>
    <dbReference type="NCBI Taxonomy" id="1775926"/>
    <lineage>
        <taxon>Eukaryota</taxon>
        <taxon>Fungi</taxon>
        <taxon>Dikarya</taxon>
        <taxon>Ascomycota</taxon>
        <taxon>Saccharomycotina</taxon>
        <taxon>Pichiomycetes</taxon>
        <taxon>Debaryomycetaceae</taxon>
        <taxon>Candida/Lodderomyces clade</taxon>
        <taxon>Lodderomyces</taxon>
    </lineage>
</organism>
<name>A0ABP0ZKI4_9ASCO</name>
<protein>
    <recommendedName>
        <fullName evidence="3">FAS1 domain-containing protein</fullName>
    </recommendedName>
</protein>
<evidence type="ECO:0000313" key="5">
    <source>
        <dbReference type="Proteomes" id="UP001497383"/>
    </source>
</evidence>
<evidence type="ECO:0000256" key="1">
    <source>
        <dbReference type="ARBA" id="ARBA00022729"/>
    </source>
</evidence>
<dbReference type="PROSITE" id="PS50213">
    <property type="entry name" value="FAS1"/>
    <property type="match status" value="1"/>
</dbReference>
<dbReference type="Proteomes" id="UP001497383">
    <property type="component" value="Chromosome 3"/>
</dbReference>
<dbReference type="RefSeq" id="XP_066829826.1">
    <property type="nucleotide sequence ID" value="XM_066972936.1"/>
</dbReference>
<feature type="domain" description="FAS1" evidence="3">
    <location>
        <begin position="171"/>
        <end position="334"/>
    </location>
</feature>
<feature type="signal peptide" evidence="2">
    <location>
        <begin position="1"/>
        <end position="18"/>
    </location>
</feature>
<dbReference type="InterPro" id="IPR000782">
    <property type="entry name" value="FAS1_domain"/>
</dbReference>
<dbReference type="GeneID" id="92208084"/>
<feature type="chain" id="PRO_5045273435" description="FAS1 domain-containing protein" evidence="2">
    <location>
        <begin position="19"/>
        <end position="337"/>
    </location>
</feature>
<dbReference type="InterPro" id="IPR040200">
    <property type="entry name" value="Mug57-like"/>
</dbReference>
<dbReference type="Gene3D" id="2.30.180.10">
    <property type="entry name" value="FAS1 domain"/>
    <property type="match status" value="1"/>
</dbReference>
<dbReference type="InterPro" id="IPR036378">
    <property type="entry name" value="FAS1_dom_sf"/>
</dbReference>